<dbReference type="PANTHER" id="PTHR36181:SF4">
    <property type="entry name" value="LAGLIDADG ENDONUCLEASE"/>
    <property type="match status" value="1"/>
</dbReference>
<organism evidence="2 3">
    <name type="scientific">Pyrenophora seminiperda CCB06</name>
    <dbReference type="NCBI Taxonomy" id="1302712"/>
    <lineage>
        <taxon>Eukaryota</taxon>
        <taxon>Fungi</taxon>
        <taxon>Dikarya</taxon>
        <taxon>Ascomycota</taxon>
        <taxon>Pezizomycotina</taxon>
        <taxon>Dothideomycetes</taxon>
        <taxon>Pleosporomycetidae</taxon>
        <taxon>Pleosporales</taxon>
        <taxon>Pleosporineae</taxon>
        <taxon>Pleosporaceae</taxon>
        <taxon>Pyrenophora</taxon>
    </lineage>
</organism>
<keyword evidence="3" id="KW-1185">Reference proteome</keyword>
<evidence type="ECO:0000313" key="2">
    <source>
        <dbReference type="EMBL" id="RMZ69686.1"/>
    </source>
</evidence>
<keyword evidence="2" id="KW-0255">Endonuclease</keyword>
<dbReference type="GO" id="GO:0004519">
    <property type="term" value="F:endonuclease activity"/>
    <property type="evidence" value="ECO:0007669"/>
    <property type="project" value="UniProtKB-KW"/>
</dbReference>
<evidence type="ECO:0000259" key="1">
    <source>
        <dbReference type="Pfam" id="PF00961"/>
    </source>
</evidence>
<dbReference type="Pfam" id="PF00961">
    <property type="entry name" value="LAGLIDADG_1"/>
    <property type="match status" value="1"/>
</dbReference>
<sequence>MGENAAQYRVESLKDLVIIINHFNKYPLITKKQADYTIFKSAYSLIKNKSHLTNKGILELVATFFFFY</sequence>
<dbReference type="InterPro" id="IPR027434">
    <property type="entry name" value="Homing_endonucl"/>
</dbReference>
<gene>
    <name evidence="2" type="ORF">GMOD_00010369</name>
</gene>
<dbReference type="Gene3D" id="3.10.28.10">
    <property type="entry name" value="Homing endonucleases"/>
    <property type="match status" value="1"/>
</dbReference>
<dbReference type="EMBL" id="KE747820">
    <property type="protein sequence ID" value="RMZ69686.1"/>
    <property type="molecule type" value="Genomic_DNA"/>
</dbReference>
<dbReference type="Proteomes" id="UP000265663">
    <property type="component" value="Unassembled WGS sequence"/>
</dbReference>
<keyword evidence="2" id="KW-0378">Hydrolase</keyword>
<dbReference type="PANTHER" id="PTHR36181">
    <property type="entry name" value="INTRON-ENCODED ENDONUCLEASE AI3-RELATED"/>
    <property type="match status" value="1"/>
</dbReference>
<dbReference type="AlphaFoldDB" id="A0A3M7M5D8"/>
<keyword evidence="2" id="KW-0540">Nuclease</keyword>
<protein>
    <submittedName>
        <fullName evidence="2">LAGLIDADG endonuclease (Mitochondrion)</fullName>
    </submittedName>
</protein>
<dbReference type="OrthoDB" id="3665149at2759"/>
<dbReference type="GO" id="GO:0005739">
    <property type="term" value="C:mitochondrion"/>
    <property type="evidence" value="ECO:0007669"/>
    <property type="project" value="UniProtKB-ARBA"/>
</dbReference>
<name>A0A3M7M5D8_9PLEO</name>
<proteinExistence type="predicted"/>
<reference evidence="2 3" key="1">
    <citation type="journal article" date="2014" name="PLoS ONE">
        <title>De novo Genome Assembly of the Fungal Plant Pathogen Pyrenophora semeniperda.</title>
        <authorList>
            <person name="Soliai M.M."/>
            <person name="Meyer S.E."/>
            <person name="Udall J.A."/>
            <person name="Elzinga D.E."/>
            <person name="Hermansen R.A."/>
            <person name="Bodily P.M."/>
            <person name="Hart A.A."/>
            <person name="Coleman C.E."/>
        </authorList>
    </citation>
    <scope>NUCLEOTIDE SEQUENCE [LARGE SCALE GENOMIC DNA]</scope>
    <source>
        <strain evidence="2 3">CCB06</strain>
        <tissue evidence="2">Mycelium</tissue>
    </source>
</reference>
<dbReference type="InterPro" id="IPR004860">
    <property type="entry name" value="LAGLIDADG_dom"/>
</dbReference>
<dbReference type="SUPFAM" id="SSF55608">
    <property type="entry name" value="Homing endonucleases"/>
    <property type="match status" value="1"/>
</dbReference>
<feature type="domain" description="Homing endonuclease LAGLIDADG" evidence="1">
    <location>
        <begin position="4"/>
        <end position="43"/>
    </location>
</feature>
<accession>A0A3M7M5D8</accession>
<evidence type="ECO:0000313" key="3">
    <source>
        <dbReference type="Proteomes" id="UP000265663"/>
    </source>
</evidence>
<dbReference type="InterPro" id="IPR051289">
    <property type="entry name" value="LAGLIDADG_Endonuclease"/>
</dbReference>